<feature type="region of interest" description="Disordered" evidence="7">
    <location>
        <begin position="899"/>
        <end position="956"/>
    </location>
</feature>
<name>A0A4Q7MP53_9MICO</name>
<dbReference type="Proteomes" id="UP000293289">
    <property type="component" value="Unassembled WGS sequence"/>
</dbReference>
<proteinExistence type="inferred from homology"/>
<protein>
    <submittedName>
        <fullName evidence="9">CDP-glycerol glycerophosphotransferase (TagB/SpsB family)</fullName>
    </submittedName>
</protein>
<dbReference type="SUPFAM" id="SSF53756">
    <property type="entry name" value="UDP-Glycosyltransferase/glycogen phosphorylase"/>
    <property type="match status" value="1"/>
</dbReference>
<dbReference type="PANTHER" id="PTHR22916:SF3">
    <property type="entry name" value="UDP-GLCNAC:BETAGAL BETA-1,3-N-ACETYLGLUCOSAMINYLTRANSFERASE-LIKE PROTEIN 1"/>
    <property type="match status" value="1"/>
</dbReference>
<dbReference type="InterPro" id="IPR043148">
    <property type="entry name" value="TagF_C"/>
</dbReference>
<dbReference type="EMBL" id="SGWY01000001">
    <property type="protein sequence ID" value="RZS68479.1"/>
    <property type="molecule type" value="Genomic_DNA"/>
</dbReference>
<keyword evidence="6" id="KW-0472">Membrane</keyword>
<dbReference type="PANTHER" id="PTHR22916">
    <property type="entry name" value="GLYCOSYLTRANSFERASE"/>
    <property type="match status" value="1"/>
</dbReference>
<dbReference type="RefSeq" id="WP_130351787.1">
    <property type="nucleotide sequence ID" value="NZ_SGWY01000001.1"/>
</dbReference>
<keyword evidence="10" id="KW-1185">Reference proteome</keyword>
<dbReference type="Gene3D" id="3.40.50.12580">
    <property type="match status" value="1"/>
</dbReference>
<accession>A0A4Q7MP53</accession>
<dbReference type="GO" id="GO:0016758">
    <property type="term" value="F:hexosyltransferase activity"/>
    <property type="evidence" value="ECO:0007669"/>
    <property type="project" value="UniProtKB-ARBA"/>
</dbReference>
<evidence type="ECO:0000256" key="5">
    <source>
        <dbReference type="ARBA" id="ARBA00022944"/>
    </source>
</evidence>
<dbReference type="SUPFAM" id="SSF53448">
    <property type="entry name" value="Nucleotide-diphospho-sugar transferases"/>
    <property type="match status" value="1"/>
</dbReference>
<keyword evidence="3" id="KW-1003">Cell membrane</keyword>
<gene>
    <name evidence="9" type="ORF">EV187_0908</name>
</gene>
<evidence type="ECO:0000256" key="7">
    <source>
        <dbReference type="SAM" id="MobiDB-lite"/>
    </source>
</evidence>
<dbReference type="GO" id="GO:0047355">
    <property type="term" value="F:CDP-glycerol glycerophosphotransferase activity"/>
    <property type="evidence" value="ECO:0007669"/>
    <property type="project" value="InterPro"/>
</dbReference>
<dbReference type="InterPro" id="IPR029044">
    <property type="entry name" value="Nucleotide-diphossugar_trans"/>
</dbReference>
<comment type="subcellular location">
    <subcellularLocation>
        <location evidence="1">Cell membrane</location>
        <topology evidence="1">Peripheral membrane protein</topology>
    </subcellularLocation>
</comment>
<evidence type="ECO:0000256" key="3">
    <source>
        <dbReference type="ARBA" id="ARBA00022475"/>
    </source>
</evidence>
<evidence type="ECO:0000256" key="1">
    <source>
        <dbReference type="ARBA" id="ARBA00004202"/>
    </source>
</evidence>
<dbReference type="OrthoDB" id="9811884at2"/>
<sequence>MSKIAPVRPLFSLVSAVYGVEAYLPEFLASIRSQVGGLDDVELILVVDGSPDDSEGVIRRWIAETRVRASVIVQENAGPGAARNAGIAIATGEWLSFPDPDDVLHPRYLESVRSFLASAPPELDFLMARALRFLGSTAAARDDHALGFRFRRGTRIGSPTHDPKLIHLQIASAFVRREPLVEHVPDGFDVRVRPTFEDAHVIAAFWLRAGVSAVGILADAIYYYRQREDGTSLVQGSARQLARYTDLPKYGYLSLLEEAARSGPVPRWLQYLVLYDLQWPFREDHGMASATAGLPVEVRETYLEHVEHILDFIDDQVLLEFNATWVPLPIRLAWIMMKTGRVPDDLGAHISRTDAREQLIQIRYFTGSSSLRERVELDGVESPPVYAKTRSIEYFGRVFLYERILWISALNDVRIFTNGRSEPDRIRFGVLDAPFSEATVGRIWRGRQPAPAEQRAALAAIAPEAPAVVPWNRPLRRGYLALRWRVDVAADRLRQRRSRRSVAKTLAVARSSAARRRYAQAWVLMDRDDLAGDNAESLYRYLRAEQPMVNAWFVIRKDAPDYRRLRREGFRVIPFGSRQHIVLMKHAAHVISSHANGYVTHPYDAARFGRGSWKFTFLQHGVTTNDLSRWLNPKEIDLVLACTEPEYRSIVADGTQYVLSKREVALTGFPRHDDLIAAARRVPFDERDVILIMPTWRNYLLKRETSVGSARELVDDFWDSTYVTQWMALLRDPRLRDLAERTGNRIVFAPHPNLQTHLRPSHLPQHVEYFSYADADIKSMIGRAGIAITDYSSLATEAALTGVPVVYFQFDQEEFQRGTHAYRPGYFTPERDGFGPVAGDLDAAVESVARVLTDPAFAAPYLARIDAAFRYRDERNSERAFRAIQALDVPWHERDQSLFDGTTTEYDPAEASGAVERPTADFGAASESRDGARDRHRDRDDASTFDDDRQPDLVGT</sequence>
<keyword evidence="4 9" id="KW-0808">Transferase</keyword>
<dbReference type="GO" id="GO:0019350">
    <property type="term" value="P:teichoic acid biosynthetic process"/>
    <property type="evidence" value="ECO:0007669"/>
    <property type="project" value="UniProtKB-KW"/>
</dbReference>
<dbReference type="CDD" id="cd00761">
    <property type="entry name" value="Glyco_tranf_GTA_type"/>
    <property type="match status" value="1"/>
</dbReference>
<reference evidence="9 10" key="1">
    <citation type="submission" date="2019-02" db="EMBL/GenBank/DDBJ databases">
        <title>Genomic Encyclopedia of Type Strains, Phase IV (KMG-IV): sequencing the most valuable type-strain genomes for metagenomic binning, comparative biology and taxonomic classification.</title>
        <authorList>
            <person name="Goeker M."/>
        </authorList>
    </citation>
    <scope>NUCLEOTIDE SEQUENCE [LARGE SCALE GENOMIC DNA]</scope>
    <source>
        <strain evidence="9 10">DSM 43045</strain>
    </source>
</reference>
<feature type="domain" description="Glycosyltransferase 2-like" evidence="8">
    <location>
        <begin position="12"/>
        <end position="180"/>
    </location>
</feature>
<evidence type="ECO:0000256" key="6">
    <source>
        <dbReference type="ARBA" id="ARBA00023136"/>
    </source>
</evidence>
<dbReference type="InterPro" id="IPR001173">
    <property type="entry name" value="Glyco_trans_2-like"/>
</dbReference>
<dbReference type="Gene3D" id="3.90.550.10">
    <property type="entry name" value="Spore Coat Polysaccharide Biosynthesis Protein SpsA, Chain A"/>
    <property type="match status" value="1"/>
</dbReference>
<evidence type="ECO:0000313" key="9">
    <source>
        <dbReference type="EMBL" id="RZS68479.1"/>
    </source>
</evidence>
<comment type="similarity">
    <text evidence="2">Belongs to the CDP-glycerol glycerophosphotransferase family.</text>
</comment>
<dbReference type="AlphaFoldDB" id="A0A4Q7MP53"/>
<dbReference type="GO" id="GO:0005886">
    <property type="term" value="C:plasma membrane"/>
    <property type="evidence" value="ECO:0007669"/>
    <property type="project" value="UniProtKB-SubCell"/>
</dbReference>
<dbReference type="InterPro" id="IPR043149">
    <property type="entry name" value="TagF_N"/>
</dbReference>
<evidence type="ECO:0000256" key="2">
    <source>
        <dbReference type="ARBA" id="ARBA00010488"/>
    </source>
</evidence>
<dbReference type="Pfam" id="PF00535">
    <property type="entry name" value="Glycos_transf_2"/>
    <property type="match status" value="1"/>
</dbReference>
<comment type="caution">
    <text evidence="9">The sequence shown here is derived from an EMBL/GenBank/DDBJ whole genome shotgun (WGS) entry which is preliminary data.</text>
</comment>
<organism evidence="9 10">
    <name type="scientific">Agromyces ramosus</name>
    <dbReference type="NCBI Taxonomy" id="33879"/>
    <lineage>
        <taxon>Bacteria</taxon>
        <taxon>Bacillati</taxon>
        <taxon>Actinomycetota</taxon>
        <taxon>Actinomycetes</taxon>
        <taxon>Micrococcales</taxon>
        <taxon>Microbacteriaceae</taxon>
        <taxon>Agromyces</taxon>
    </lineage>
</organism>
<keyword evidence="5" id="KW-0777">Teichoic acid biosynthesis</keyword>
<feature type="compositionally biased region" description="Basic and acidic residues" evidence="7">
    <location>
        <begin position="927"/>
        <end position="956"/>
    </location>
</feature>
<evidence type="ECO:0000256" key="4">
    <source>
        <dbReference type="ARBA" id="ARBA00022679"/>
    </source>
</evidence>
<dbReference type="Gene3D" id="3.40.50.11820">
    <property type="match status" value="1"/>
</dbReference>
<evidence type="ECO:0000259" key="8">
    <source>
        <dbReference type="Pfam" id="PF00535"/>
    </source>
</evidence>
<evidence type="ECO:0000313" key="10">
    <source>
        <dbReference type="Proteomes" id="UP000293289"/>
    </source>
</evidence>
<dbReference type="Pfam" id="PF04464">
    <property type="entry name" value="Glyphos_transf"/>
    <property type="match status" value="1"/>
</dbReference>
<dbReference type="InterPro" id="IPR007554">
    <property type="entry name" value="Glycerophosphate_synth"/>
</dbReference>